<dbReference type="Pfam" id="PF02214">
    <property type="entry name" value="BTB_2"/>
    <property type="match status" value="1"/>
</dbReference>
<feature type="domain" description="BTB" evidence="1">
    <location>
        <begin position="10"/>
        <end position="81"/>
    </location>
</feature>
<dbReference type="PANTHER" id="PTHR14499:SF136">
    <property type="entry name" value="GH08630P"/>
    <property type="match status" value="1"/>
</dbReference>
<proteinExistence type="predicted"/>
<comment type="caution">
    <text evidence="2">The sequence shown here is derived from an EMBL/GenBank/DDBJ whole genome shotgun (WGS) entry which is preliminary data.</text>
</comment>
<dbReference type="EMBL" id="CAJVPS010005915">
    <property type="protein sequence ID" value="CAG8619943.1"/>
    <property type="molecule type" value="Genomic_DNA"/>
</dbReference>
<evidence type="ECO:0000259" key="1">
    <source>
        <dbReference type="PROSITE" id="PS50097"/>
    </source>
</evidence>
<dbReference type="SMART" id="SM00225">
    <property type="entry name" value="BTB"/>
    <property type="match status" value="1"/>
</dbReference>
<dbReference type="GO" id="GO:0051260">
    <property type="term" value="P:protein homooligomerization"/>
    <property type="evidence" value="ECO:0007669"/>
    <property type="project" value="InterPro"/>
</dbReference>
<accession>A0A9N9CYN8</accession>
<keyword evidence="3" id="KW-1185">Reference proteome</keyword>
<dbReference type="SUPFAM" id="SSF54695">
    <property type="entry name" value="POZ domain"/>
    <property type="match status" value="1"/>
</dbReference>
<dbReference type="OrthoDB" id="10025005at2759"/>
<gene>
    <name evidence="2" type="ORF">ALEPTO_LOCUS8923</name>
</gene>
<dbReference type="AlphaFoldDB" id="A0A9N9CYN8"/>
<dbReference type="InterPro" id="IPR000210">
    <property type="entry name" value="BTB/POZ_dom"/>
</dbReference>
<dbReference type="PANTHER" id="PTHR14499">
    <property type="entry name" value="POTASSIUM CHANNEL TETRAMERIZATION DOMAIN-CONTAINING"/>
    <property type="match status" value="1"/>
</dbReference>
<dbReference type="Proteomes" id="UP000789508">
    <property type="component" value="Unassembled WGS sequence"/>
</dbReference>
<protein>
    <submittedName>
        <fullName evidence="2">11418_t:CDS:1</fullName>
    </submittedName>
</protein>
<evidence type="ECO:0000313" key="3">
    <source>
        <dbReference type="Proteomes" id="UP000789508"/>
    </source>
</evidence>
<dbReference type="Gene3D" id="3.30.710.10">
    <property type="entry name" value="Potassium Channel Kv1.1, Chain A"/>
    <property type="match status" value="1"/>
</dbReference>
<sequence>MSENTDINSEIVILDVGGIKYKTFRSTLTAHPDTLLGTMFSDRNQQLLKPINGNEYFFDRNGRAFHYVMEYYRTGKLSLPSQLDNKTTEFWVTREEVEKELDYFLINNKFEQQYKEVQLTIAEHLRKLVAFLEQLLLNEMRSMVTVNILCKVYNSKIKIQNRIEYFSYGSETAFHLTKEFHPEISRHLKHKFSGSTITSQLKFDNSEYHVDFEMTLKYDKEFILGHSNLKVD</sequence>
<dbReference type="InterPro" id="IPR003131">
    <property type="entry name" value="T1-type_BTB"/>
</dbReference>
<organism evidence="2 3">
    <name type="scientific">Ambispora leptoticha</name>
    <dbReference type="NCBI Taxonomy" id="144679"/>
    <lineage>
        <taxon>Eukaryota</taxon>
        <taxon>Fungi</taxon>
        <taxon>Fungi incertae sedis</taxon>
        <taxon>Mucoromycota</taxon>
        <taxon>Glomeromycotina</taxon>
        <taxon>Glomeromycetes</taxon>
        <taxon>Archaeosporales</taxon>
        <taxon>Ambisporaceae</taxon>
        <taxon>Ambispora</taxon>
    </lineage>
</organism>
<evidence type="ECO:0000313" key="2">
    <source>
        <dbReference type="EMBL" id="CAG8619943.1"/>
    </source>
</evidence>
<reference evidence="2" key="1">
    <citation type="submission" date="2021-06" db="EMBL/GenBank/DDBJ databases">
        <authorList>
            <person name="Kallberg Y."/>
            <person name="Tangrot J."/>
            <person name="Rosling A."/>
        </authorList>
    </citation>
    <scope>NUCLEOTIDE SEQUENCE</scope>
    <source>
        <strain evidence="2">FL130A</strain>
    </source>
</reference>
<dbReference type="PROSITE" id="PS50097">
    <property type="entry name" value="BTB"/>
    <property type="match status" value="1"/>
</dbReference>
<name>A0A9N9CYN8_9GLOM</name>
<dbReference type="InterPro" id="IPR011333">
    <property type="entry name" value="SKP1/BTB/POZ_sf"/>
</dbReference>